<evidence type="ECO:0000313" key="1">
    <source>
        <dbReference type="EMBL" id="OGD65564.1"/>
    </source>
</evidence>
<evidence type="ECO:0008006" key="3">
    <source>
        <dbReference type="Google" id="ProtNLM"/>
    </source>
</evidence>
<gene>
    <name evidence="1" type="ORF">A3F08_02760</name>
</gene>
<dbReference type="Proteomes" id="UP000176451">
    <property type="component" value="Unassembled WGS sequence"/>
</dbReference>
<dbReference type="AlphaFoldDB" id="A0A1F5EED8"/>
<accession>A0A1F5EED8</accession>
<evidence type="ECO:0000313" key="2">
    <source>
        <dbReference type="Proteomes" id="UP000176451"/>
    </source>
</evidence>
<organism evidence="1 2">
    <name type="scientific">Candidatus Berkelbacteria bacterium RIFCSPHIGHO2_12_FULL_36_9</name>
    <dbReference type="NCBI Taxonomy" id="1797469"/>
    <lineage>
        <taxon>Bacteria</taxon>
        <taxon>Candidatus Berkelbacteria</taxon>
    </lineage>
</organism>
<comment type="caution">
    <text evidence="1">The sequence shown here is derived from an EMBL/GenBank/DDBJ whole genome shotgun (WGS) entry which is preliminary data.</text>
</comment>
<reference evidence="1 2" key="1">
    <citation type="journal article" date="2016" name="Nat. Commun.">
        <title>Thousands of microbial genomes shed light on interconnected biogeochemical processes in an aquifer system.</title>
        <authorList>
            <person name="Anantharaman K."/>
            <person name="Brown C.T."/>
            <person name="Hug L.A."/>
            <person name="Sharon I."/>
            <person name="Castelle C.J."/>
            <person name="Probst A.J."/>
            <person name="Thomas B.C."/>
            <person name="Singh A."/>
            <person name="Wilkins M.J."/>
            <person name="Karaoz U."/>
            <person name="Brodie E.L."/>
            <person name="Williams K.H."/>
            <person name="Hubbard S.S."/>
            <person name="Banfield J.F."/>
        </authorList>
    </citation>
    <scope>NUCLEOTIDE SEQUENCE [LARGE SCALE GENOMIC DNA]</scope>
</reference>
<sequence length="303" mass="33534">MKRRQTILFGFVCFLLVILVGCGSGGSTGIGRINPDQDQNGNQLHFQAGWTANIPSSPSNISSFNDQIYVTSPYTYTVYSYYTVNGNRAEFNVFQPYDPNWGFTSGAGFDNLGTLFVTSYNGYEWQNPPGNTLGVVETTGYIIDVDGTNCENSAYFLQNPTGFGSIAILKGNFSTYSTLVSDIDVTYMPNSIGIHSDTNRAFVSCSNNYGIRVYDLTNNVYVDSYMTDEAFVSGISIRGNWFFANCAPYYPIYDVSAGNFDKIGEIYVPEFTGQGGVEIDELGDVYITDSTRNEIKQFILQKN</sequence>
<dbReference type="SUPFAM" id="SSF63829">
    <property type="entry name" value="Calcium-dependent phosphotriesterase"/>
    <property type="match status" value="1"/>
</dbReference>
<dbReference type="PROSITE" id="PS51257">
    <property type="entry name" value="PROKAR_LIPOPROTEIN"/>
    <property type="match status" value="1"/>
</dbReference>
<dbReference type="EMBL" id="MEZV01000056">
    <property type="protein sequence ID" value="OGD65564.1"/>
    <property type="molecule type" value="Genomic_DNA"/>
</dbReference>
<protein>
    <recommendedName>
        <fullName evidence="3">SMP-30/Gluconolactonase/LRE-like region domain-containing protein</fullName>
    </recommendedName>
</protein>
<proteinExistence type="predicted"/>
<name>A0A1F5EED8_9BACT</name>